<evidence type="ECO:0000259" key="2">
    <source>
        <dbReference type="Pfam" id="PF13229"/>
    </source>
</evidence>
<reference evidence="4" key="1">
    <citation type="submission" date="2016-11" db="EMBL/GenBank/DDBJ databases">
        <authorList>
            <person name="Varghese N."/>
            <person name="Submissions S."/>
        </authorList>
    </citation>
    <scope>NUCLEOTIDE SEQUENCE [LARGE SCALE GENOMIC DNA]</scope>
    <source>
        <strain evidence="4">DSM 26899</strain>
    </source>
</reference>
<name>A0A1M6RV22_9FLAO</name>
<dbReference type="SMART" id="SM00710">
    <property type="entry name" value="PbH1"/>
    <property type="match status" value="5"/>
</dbReference>
<sequence length="500" mass="56723">MITKHIQDPKTGEMISLIPVTHWYKGTLMEDSFCDEIIYFKGKPEDSDRYYKRYIEDHINVKWFGAMGDGSDATANIQQAFNYLIDLRNYRHISKPSYDLCCFIPDGKYKIEKTLLFPTSCVLKGESKHGTVLFTERNDISLLFPSEKGNSSNNHHTPDDPEAPYVNTGEEFTIISNLTIAGIHYKVSPTAWRPEILNNFNNGILIYKTIKITLQNINIEGFENAAIHINNSFYINIDNSTFHNNKIGILTDGTTTSTHVINSTIRLNAKGISLYDTYGCSFINCIIEANVANYSSKINGSETAKAIGVYLKNSNNISFTNSYFEAHLDSVILDSSNSNTFTNCFFAPFENADFGTSTKVVRFSGSSSYNKFINNYYEAFKPLIYSPYKFSVENKSLSKGNLFEFTLKDHLDNFISLNQTEFNEFQNLGLAENAPKFICEGSNERYSNVERRYITDKTFGSSSERPVNNLYGGQHYFDSTLGKPIYWQGTKWVKPDGTDA</sequence>
<dbReference type="STRING" id="1302687.SAMN05444267_100387"/>
<dbReference type="Proteomes" id="UP000184364">
    <property type="component" value="Unassembled WGS sequence"/>
</dbReference>
<organism evidence="3 4">
    <name type="scientific">Chryseobacterium polytrichastri</name>
    <dbReference type="NCBI Taxonomy" id="1302687"/>
    <lineage>
        <taxon>Bacteria</taxon>
        <taxon>Pseudomonadati</taxon>
        <taxon>Bacteroidota</taxon>
        <taxon>Flavobacteriia</taxon>
        <taxon>Flavobacteriales</taxon>
        <taxon>Weeksellaceae</taxon>
        <taxon>Chryseobacterium group</taxon>
        <taxon>Chryseobacterium</taxon>
    </lineage>
</organism>
<dbReference type="Gene3D" id="2.160.20.10">
    <property type="entry name" value="Single-stranded right-handed beta-helix, Pectin lyase-like"/>
    <property type="match status" value="1"/>
</dbReference>
<accession>A0A1M6RV22</accession>
<dbReference type="InterPro" id="IPR006626">
    <property type="entry name" value="PbH1"/>
</dbReference>
<dbReference type="OrthoDB" id="606446at2"/>
<dbReference type="RefSeq" id="WP_073290695.1">
    <property type="nucleotide sequence ID" value="NZ_FRAV01000003.1"/>
</dbReference>
<dbReference type="EMBL" id="FRAV01000003">
    <property type="protein sequence ID" value="SHK36323.1"/>
    <property type="molecule type" value="Genomic_DNA"/>
</dbReference>
<dbReference type="InterPro" id="IPR039448">
    <property type="entry name" value="Beta_helix"/>
</dbReference>
<evidence type="ECO:0000313" key="4">
    <source>
        <dbReference type="Proteomes" id="UP000184364"/>
    </source>
</evidence>
<feature type="region of interest" description="Disordered" evidence="1">
    <location>
        <begin position="145"/>
        <end position="164"/>
    </location>
</feature>
<dbReference type="AlphaFoldDB" id="A0A1M6RV22"/>
<proteinExistence type="predicted"/>
<dbReference type="InterPro" id="IPR011050">
    <property type="entry name" value="Pectin_lyase_fold/virulence"/>
</dbReference>
<feature type="domain" description="Right handed beta helix" evidence="2">
    <location>
        <begin position="195"/>
        <end position="346"/>
    </location>
</feature>
<dbReference type="SUPFAM" id="SSF51126">
    <property type="entry name" value="Pectin lyase-like"/>
    <property type="match status" value="1"/>
</dbReference>
<evidence type="ECO:0000313" key="3">
    <source>
        <dbReference type="EMBL" id="SHK36323.1"/>
    </source>
</evidence>
<keyword evidence="4" id="KW-1185">Reference proteome</keyword>
<gene>
    <name evidence="3" type="ORF">SAMN05444267_100387</name>
</gene>
<dbReference type="InterPro" id="IPR012334">
    <property type="entry name" value="Pectin_lyas_fold"/>
</dbReference>
<dbReference type="Pfam" id="PF13229">
    <property type="entry name" value="Beta_helix"/>
    <property type="match status" value="1"/>
</dbReference>
<evidence type="ECO:0000256" key="1">
    <source>
        <dbReference type="SAM" id="MobiDB-lite"/>
    </source>
</evidence>
<protein>
    <submittedName>
        <fullName evidence="3">Parallel beta-helix repeat (Two copies)</fullName>
    </submittedName>
</protein>